<evidence type="ECO:0000256" key="1">
    <source>
        <dbReference type="ARBA" id="ARBA00022679"/>
    </source>
</evidence>
<sequence>MKNKIVCVSGGFDPIHVGHVRMIQEAAALGDELVVIINNDHWLRRKKGHVFMPQDQRREIIEAITGVTRVVFTAHEPGFEDRSVCRELREIHPDIFAQGGDRDLKDALDPDSSQNPEARLCAELGIEIVYGVGRGGKVQSSSWLTAEDRDARDCFCGSGVRYVECHGK</sequence>
<dbReference type="InterPro" id="IPR004821">
    <property type="entry name" value="Cyt_trans-like"/>
</dbReference>
<dbReference type="InterPro" id="IPR050385">
    <property type="entry name" value="Archaeal_FAD_synthase"/>
</dbReference>
<accession>A0A1F7W9N8</accession>
<evidence type="ECO:0000259" key="3">
    <source>
        <dbReference type="Pfam" id="PF01467"/>
    </source>
</evidence>
<evidence type="ECO:0000313" key="5">
    <source>
        <dbReference type="Proteomes" id="UP000176501"/>
    </source>
</evidence>
<dbReference type="Pfam" id="PF01467">
    <property type="entry name" value="CTP_transf_like"/>
    <property type="match status" value="1"/>
</dbReference>
<dbReference type="PANTHER" id="PTHR43793:SF1">
    <property type="entry name" value="FAD SYNTHASE"/>
    <property type="match status" value="1"/>
</dbReference>
<dbReference type="NCBIfam" id="TIGR00125">
    <property type="entry name" value="cyt_tran_rel"/>
    <property type="match status" value="1"/>
</dbReference>
<dbReference type="SUPFAM" id="SSF52374">
    <property type="entry name" value="Nucleotidylyl transferase"/>
    <property type="match status" value="1"/>
</dbReference>
<evidence type="ECO:0000313" key="4">
    <source>
        <dbReference type="EMBL" id="OGL98907.1"/>
    </source>
</evidence>
<dbReference type="Gene3D" id="3.40.50.620">
    <property type="entry name" value="HUPs"/>
    <property type="match status" value="1"/>
</dbReference>
<keyword evidence="2" id="KW-0548">Nucleotidyltransferase</keyword>
<dbReference type="GO" id="GO:0016779">
    <property type="term" value="F:nucleotidyltransferase activity"/>
    <property type="evidence" value="ECO:0007669"/>
    <property type="project" value="UniProtKB-KW"/>
</dbReference>
<feature type="domain" description="Cytidyltransferase-like" evidence="3">
    <location>
        <begin position="10"/>
        <end position="101"/>
    </location>
</feature>
<dbReference type="InterPro" id="IPR014729">
    <property type="entry name" value="Rossmann-like_a/b/a_fold"/>
</dbReference>
<organism evidence="4 5">
    <name type="scientific">Candidatus Uhrbacteria bacterium RIFOXYB2_FULL_57_15</name>
    <dbReference type="NCBI Taxonomy" id="1802422"/>
    <lineage>
        <taxon>Bacteria</taxon>
        <taxon>Candidatus Uhriibacteriota</taxon>
    </lineage>
</organism>
<keyword evidence="1" id="KW-0808">Transferase</keyword>
<evidence type="ECO:0000256" key="2">
    <source>
        <dbReference type="ARBA" id="ARBA00022695"/>
    </source>
</evidence>
<proteinExistence type="predicted"/>
<name>A0A1F7W9N8_9BACT</name>
<protein>
    <recommendedName>
        <fullName evidence="3">Cytidyltransferase-like domain-containing protein</fullName>
    </recommendedName>
</protein>
<gene>
    <name evidence="4" type="ORF">A2304_04110</name>
</gene>
<dbReference type="AlphaFoldDB" id="A0A1F7W9N8"/>
<dbReference type="PANTHER" id="PTHR43793">
    <property type="entry name" value="FAD SYNTHASE"/>
    <property type="match status" value="1"/>
</dbReference>
<reference evidence="4 5" key="1">
    <citation type="journal article" date="2016" name="Nat. Commun.">
        <title>Thousands of microbial genomes shed light on interconnected biogeochemical processes in an aquifer system.</title>
        <authorList>
            <person name="Anantharaman K."/>
            <person name="Brown C.T."/>
            <person name="Hug L.A."/>
            <person name="Sharon I."/>
            <person name="Castelle C.J."/>
            <person name="Probst A.J."/>
            <person name="Thomas B.C."/>
            <person name="Singh A."/>
            <person name="Wilkins M.J."/>
            <person name="Karaoz U."/>
            <person name="Brodie E.L."/>
            <person name="Williams K.H."/>
            <person name="Hubbard S.S."/>
            <person name="Banfield J.F."/>
        </authorList>
    </citation>
    <scope>NUCLEOTIDE SEQUENCE [LARGE SCALE GENOMIC DNA]</scope>
</reference>
<dbReference type="EMBL" id="MGFE01000012">
    <property type="protein sequence ID" value="OGL98907.1"/>
    <property type="molecule type" value="Genomic_DNA"/>
</dbReference>
<dbReference type="Proteomes" id="UP000176501">
    <property type="component" value="Unassembled WGS sequence"/>
</dbReference>
<comment type="caution">
    <text evidence="4">The sequence shown here is derived from an EMBL/GenBank/DDBJ whole genome shotgun (WGS) entry which is preliminary data.</text>
</comment>